<dbReference type="EMBL" id="CP097289">
    <property type="protein sequence ID" value="UQT60683.1"/>
    <property type="molecule type" value="Genomic_DNA"/>
</dbReference>
<organism evidence="2 3">
    <name type="scientific">Streptomyces durmitorensis</name>
    <dbReference type="NCBI Taxonomy" id="319947"/>
    <lineage>
        <taxon>Bacteria</taxon>
        <taxon>Bacillati</taxon>
        <taxon>Actinomycetota</taxon>
        <taxon>Actinomycetes</taxon>
        <taxon>Kitasatosporales</taxon>
        <taxon>Streptomycetaceae</taxon>
        <taxon>Streptomyces</taxon>
    </lineage>
</organism>
<evidence type="ECO:0000313" key="3">
    <source>
        <dbReference type="Proteomes" id="UP000829992"/>
    </source>
</evidence>
<protein>
    <submittedName>
        <fullName evidence="2">Baseplate assembly protein</fullName>
    </submittedName>
</protein>
<feature type="region of interest" description="Disordered" evidence="1">
    <location>
        <begin position="509"/>
        <end position="529"/>
    </location>
</feature>
<accession>A0ABY4Q3D1</accession>
<dbReference type="Proteomes" id="UP000829992">
    <property type="component" value="Chromosome"/>
</dbReference>
<proteinExistence type="predicted"/>
<gene>
    <name evidence="2" type="ORF">M4V62_39545</name>
</gene>
<dbReference type="RefSeq" id="WP_249592016.1">
    <property type="nucleotide sequence ID" value="NZ_BAAAQL010000018.1"/>
</dbReference>
<dbReference type="NCBIfam" id="TIGR02243">
    <property type="entry name" value="putative baseplate assembly protein"/>
    <property type="match status" value="1"/>
</dbReference>
<sequence>MTGRPLECRDEQRRKHPRVNGLDRIEVSEDQLTLTVLFLGRAPEGIARDTVRIDHRPGALAVQVDDVDVRRAEGPGADDCMVVRVTAPGDYSTYTLRLVVADERGRPTDRPLPGLDPRYARLEFSFKANCLEGPFGGLDCKTEPVCDEPLPSEPEIDYLAKDYASFRRLILDRLSLVLPDWQERHVPDLGIVLTELLAYVGDHLSYHQDAVATEAYLATARQRVSVRRHAKLVDYTVHEGCNARVFVALETDADRVLDPGQVQFLAVHGSLQGLPAVLTPDDLQRLPFGGYEVFEPLGDGPVQLRRGHNLIPFHTWGNRDCVLPAGATAATLLDRGRRLALRVSDVLILEEVKGSCSGEPQDADRSRRHAVRLTSVDASGVDPYSEPPGAPVVEIEWAEEDALPFPLCLSAVGRAPQCALITDISMARGNVVAADHGRTVHREPLGTVAAEETPMSCLGEGRPAETAVVARPFTPSLRQLPLTHREPYVPDAPASRLAVQDPRRALPQISLAQRGGAAPPGGSRWAPRPDLLDSGPGAREFVVETDNEGRAHLRFGDGRLGWRPEAGTRLVADYRVGNGPAGNVGAGSISRLLLRDGSGDTGGIRPGNPLPAAGGQLPETLDDVKSLAPVAFRTRIERAITEDDYAMLAARGDDAGPARVQRAAATFRWTGSWYEVLTTIDPLGLAQPDEELLRQVERRLRRYRRIGHDLVVAPAAYVPLDVGLCVCVEPGFVQGRVRAALLDALGNRGLSGGRRGFFHPDNLTFGQGVSVSRLTAAALTVPGVASAEVTKLERLFAGPNGELCDGVLRIGPGEVARLDNDPAAPEQGQLLLILRGGR</sequence>
<evidence type="ECO:0000313" key="2">
    <source>
        <dbReference type="EMBL" id="UQT60683.1"/>
    </source>
</evidence>
<evidence type="ECO:0000256" key="1">
    <source>
        <dbReference type="SAM" id="MobiDB-lite"/>
    </source>
</evidence>
<name>A0ABY4Q3D1_9ACTN</name>
<dbReference type="InterPro" id="IPR011749">
    <property type="entry name" value="CHP02243"/>
</dbReference>
<reference evidence="2 3" key="1">
    <citation type="submission" date="2022-05" db="EMBL/GenBank/DDBJ databases">
        <authorList>
            <person name="Zhou X."/>
            <person name="Li K."/>
            <person name="Man Y."/>
        </authorList>
    </citation>
    <scope>NUCLEOTIDE SEQUENCE [LARGE SCALE GENOMIC DNA]</scope>
    <source>
        <strain evidence="2 3">MS405</strain>
    </source>
</reference>
<keyword evidence="3" id="KW-1185">Reference proteome</keyword>